<dbReference type="OrthoDB" id="2621488at2"/>
<name>A0A1I1X639_9BACL</name>
<evidence type="ECO:0000313" key="2">
    <source>
        <dbReference type="Proteomes" id="UP000198855"/>
    </source>
</evidence>
<evidence type="ECO:0000313" key="1">
    <source>
        <dbReference type="EMBL" id="SFE00780.1"/>
    </source>
</evidence>
<organism evidence="1 2">
    <name type="scientific">Paenibacillus catalpae</name>
    <dbReference type="NCBI Taxonomy" id="1045775"/>
    <lineage>
        <taxon>Bacteria</taxon>
        <taxon>Bacillati</taxon>
        <taxon>Bacillota</taxon>
        <taxon>Bacilli</taxon>
        <taxon>Bacillales</taxon>
        <taxon>Paenibacillaceae</taxon>
        <taxon>Paenibacillus</taxon>
    </lineage>
</organism>
<accession>A0A1I1X639</accession>
<protein>
    <submittedName>
        <fullName evidence="1">Uncharacterized protein</fullName>
    </submittedName>
</protein>
<dbReference type="AlphaFoldDB" id="A0A1I1X639"/>
<reference evidence="2" key="1">
    <citation type="submission" date="2016-10" db="EMBL/GenBank/DDBJ databases">
        <authorList>
            <person name="Varghese N."/>
            <person name="Submissions S."/>
        </authorList>
    </citation>
    <scope>NUCLEOTIDE SEQUENCE [LARGE SCALE GENOMIC DNA]</scope>
    <source>
        <strain evidence="2">CGMCC 1.10784</strain>
    </source>
</reference>
<gene>
    <name evidence="1" type="ORF">SAMN05216378_1955</name>
</gene>
<proteinExistence type="predicted"/>
<keyword evidence="2" id="KW-1185">Reference proteome</keyword>
<dbReference type="RefSeq" id="WP_091184050.1">
    <property type="nucleotide sequence ID" value="NZ_FOMT01000002.1"/>
</dbReference>
<dbReference type="Proteomes" id="UP000198855">
    <property type="component" value="Unassembled WGS sequence"/>
</dbReference>
<sequence length="92" mass="10572">MNSKLQIKSVTLADKDLKSGLFQYIMTLADGSRARLFYSNKPEWHLTGVTRLLNVPCPLCMKDYYCGCFEKNAELFDRQVNENDFIPASMRA</sequence>
<dbReference type="EMBL" id="FOMT01000002">
    <property type="protein sequence ID" value="SFE00780.1"/>
    <property type="molecule type" value="Genomic_DNA"/>
</dbReference>